<evidence type="ECO:0000313" key="3">
    <source>
        <dbReference type="Proteomes" id="UP000596337"/>
    </source>
</evidence>
<name>A0AA92LQK1_9VIBR</name>
<protein>
    <recommendedName>
        <fullName evidence="4">DNA polymerase III subunit beta</fullName>
    </recommendedName>
</protein>
<keyword evidence="1" id="KW-0732">Signal</keyword>
<sequence>MKKIAPLALVVALMAGCSSVPSVNWQQNSQITINQVNVELKSNLWVNLMPTVGEVQEQSIQGSLYLEGDQLLPANLTAEALIIKQGEKEWWVDEDSLETRTHSESQWEVAFTSQVDADTEKSVDIAVLLDDAGKQRWLVEKYVKINKVY</sequence>
<gene>
    <name evidence="2" type="ORF">JOS67_12610</name>
</gene>
<proteinExistence type="predicted"/>
<dbReference type="EMBL" id="CP069195">
    <property type="protein sequence ID" value="QRG82408.1"/>
    <property type="molecule type" value="Genomic_DNA"/>
</dbReference>
<evidence type="ECO:0008006" key="4">
    <source>
        <dbReference type="Google" id="ProtNLM"/>
    </source>
</evidence>
<evidence type="ECO:0000313" key="2">
    <source>
        <dbReference type="EMBL" id="QRG82408.1"/>
    </source>
</evidence>
<organism evidence="2 3">
    <name type="scientific">Vibrio diabolicus</name>
    <dbReference type="NCBI Taxonomy" id="50719"/>
    <lineage>
        <taxon>Bacteria</taxon>
        <taxon>Pseudomonadati</taxon>
        <taxon>Pseudomonadota</taxon>
        <taxon>Gammaproteobacteria</taxon>
        <taxon>Vibrionales</taxon>
        <taxon>Vibrionaceae</taxon>
        <taxon>Vibrio</taxon>
        <taxon>Vibrio diabolicus subgroup</taxon>
    </lineage>
</organism>
<dbReference type="PROSITE" id="PS51257">
    <property type="entry name" value="PROKAR_LIPOPROTEIN"/>
    <property type="match status" value="1"/>
</dbReference>
<dbReference type="KEGG" id="vdb:AL552_10750"/>
<evidence type="ECO:0000256" key="1">
    <source>
        <dbReference type="SAM" id="SignalP"/>
    </source>
</evidence>
<reference evidence="2 3" key="1">
    <citation type="submission" date="2021-01" db="EMBL/GenBank/DDBJ databases">
        <title>Characterization of a novel blaVMB-2- harboring plasmid in Vibrio diabolicus.</title>
        <authorList>
            <person name="Liu M."/>
        </authorList>
    </citation>
    <scope>NUCLEOTIDE SEQUENCE [LARGE SCALE GENOMIC DNA]</scope>
    <source>
        <strain evidence="2 3">SLV18</strain>
    </source>
</reference>
<accession>A0AA92LQK1</accession>
<dbReference type="Proteomes" id="UP000596337">
    <property type="component" value="Chromosome 1"/>
</dbReference>
<dbReference type="RefSeq" id="WP_005396313.1">
    <property type="nucleotide sequence ID" value="NZ_CANMHC010000005.1"/>
</dbReference>
<feature type="signal peptide" evidence="1">
    <location>
        <begin position="1"/>
        <end position="22"/>
    </location>
</feature>
<feature type="chain" id="PRO_5041745235" description="DNA polymerase III subunit beta" evidence="1">
    <location>
        <begin position="23"/>
        <end position="149"/>
    </location>
</feature>
<dbReference type="AlphaFoldDB" id="A0AA92LQK1"/>